<keyword evidence="2" id="KW-1185">Reference proteome</keyword>
<dbReference type="GO" id="GO:0004519">
    <property type="term" value="F:endonuclease activity"/>
    <property type="evidence" value="ECO:0007669"/>
    <property type="project" value="UniProtKB-KW"/>
</dbReference>
<evidence type="ECO:0000313" key="1">
    <source>
        <dbReference type="EMBL" id="SMY33948.1"/>
    </source>
</evidence>
<dbReference type="InterPro" id="IPR013396">
    <property type="entry name" value="CRISPR-assoc_prot_Csy4"/>
</dbReference>
<dbReference type="Gene3D" id="3.30.70.2540">
    <property type="entry name" value="CRISPR-associated endoribonuclease Cas6/Csy4"/>
    <property type="match status" value="1"/>
</dbReference>
<dbReference type="CDD" id="cd09739">
    <property type="entry name" value="Cas6_I-F"/>
    <property type="match status" value="1"/>
</dbReference>
<proteinExistence type="predicted"/>
<keyword evidence="1" id="KW-0540">Nuclease</keyword>
<gene>
    <name evidence="1" type="primary">cas6f</name>
    <name evidence="1" type="ORF">PMAL9190_01407</name>
</gene>
<dbReference type="NCBIfam" id="TIGR02563">
    <property type="entry name" value="cas_Csy4"/>
    <property type="match status" value="1"/>
</dbReference>
<dbReference type="AlphaFoldDB" id="A0A1Y6MDU5"/>
<reference evidence="2" key="1">
    <citation type="submission" date="2017-06" db="EMBL/GenBank/DDBJ databases">
        <authorList>
            <person name="Rodrigo-Torres L."/>
            <person name="Arahal R.D."/>
            <person name="Lucena T."/>
        </authorList>
    </citation>
    <scope>NUCLEOTIDE SEQUENCE [LARGE SCALE GENOMIC DNA]</scope>
    <source>
        <strain evidence="2">CECT 9190</strain>
    </source>
</reference>
<dbReference type="Proteomes" id="UP000195963">
    <property type="component" value="Unassembled WGS sequence"/>
</dbReference>
<dbReference type="EMBL" id="FYAK01000002">
    <property type="protein sequence ID" value="SMY33948.1"/>
    <property type="molecule type" value="Genomic_DNA"/>
</dbReference>
<dbReference type="Pfam" id="PF09618">
    <property type="entry name" value="Cas_Csy4"/>
    <property type="match status" value="1"/>
</dbReference>
<dbReference type="GO" id="GO:0016787">
    <property type="term" value="F:hydrolase activity"/>
    <property type="evidence" value="ECO:0007669"/>
    <property type="project" value="UniProtKB-KW"/>
</dbReference>
<keyword evidence="1" id="KW-0255">Endonuclease</keyword>
<dbReference type="RefSeq" id="WP_087844521.1">
    <property type="nucleotide sequence ID" value="NZ_FYAK01000002.1"/>
</dbReference>
<dbReference type="EC" id="3.1.-.-" evidence="1"/>
<sequence>MDSYIDIQLKPNAEMRETELSCKVFTKFHKALVKLNTNQIGISFPQAHVKLGRLFRIHGEASLLNDLEGLAWLESLSGCCRVGAVIAVPEQVQYRNISTKKSNMSNAKLRRLIKRGNLDQDGIKRYKVKMLSQGFEQPYLDLFSSSTGQIYRKFFDFSDLMNEPVEGVFDSYGLSKTATVPWF</sequence>
<accession>A0A1Y6MDU5</accession>
<keyword evidence="1" id="KW-0378">Hydrolase</keyword>
<dbReference type="GO" id="GO:0043571">
    <property type="term" value="P:maintenance of CRISPR repeat elements"/>
    <property type="evidence" value="ECO:0007669"/>
    <property type="project" value="InterPro"/>
</dbReference>
<evidence type="ECO:0000313" key="2">
    <source>
        <dbReference type="Proteomes" id="UP000195963"/>
    </source>
</evidence>
<organism evidence="1 2">
    <name type="scientific">Photobacterium malacitanum</name>
    <dbReference type="NCBI Taxonomy" id="2204294"/>
    <lineage>
        <taxon>Bacteria</taxon>
        <taxon>Pseudomonadati</taxon>
        <taxon>Pseudomonadota</taxon>
        <taxon>Gammaproteobacteria</taxon>
        <taxon>Vibrionales</taxon>
        <taxon>Vibrionaceae</taxon>
        <taxon>Photobacterium</taxon>
    </lineage>
</organism>
<dbReference type="InterPro" id="IPR042564">
    <property type="entry name" value="CRISPR-Cas6/Csy4_sf"/>
</dbReference>
<protein>
    <submittedName>
        <fullName evidence="1">CRISPR-associated endonuclease Cas6/Csy4</fullName>
        <ecNumber evidence="1">3.1.-.-</ecNumber>
    </submittedName>
</protein>
<name>A0A1Y6MDU5_9GAMM</name>